<dbReference type="PROSITE" id="PS50109">
    <property type="entry name" value="HIS_KIN"/>
    <property type="match status" value="1"/>
</dbReference>
<evidence type="ECO:0000256" key="1">
    <source>
        <dbReference type="ARBA" id="ARBA00000085"/>
    </source>
</evidence>
<evidence type="ECO:0000256" key="8">
    <source>
        <dbReference type="ARBA" id="ARBA00022777"/>
    </source>
</evidence>
<evidence type="ECO:0000256" key="10">
    <source>
        <dbReference type="ARBA" id="ARBA00023012"/>
    </source>
</evidence>
<dbReference type="AlphaFoldDB" id="A0AAV3XD20"/>
<feature type="domain" description="Histidine kinase" evidence="15">
    <location>
        <begin position="58"/>
        <end position="279"/>
    </location>
</feature>
<feature type="domain" description="PAC" evidence="17">
    <location>
        <begin position="1"/>
        <end position="40"/>
    </location>
</feature>
<dbReference type="EC" id="2.7.13.3" evidence="4"/>
<evidence type="ECO:0000259" key="16">
    <source>
        <dbReference type="PROSITE" id="PS50110"/>
    </source>
</evidence>
<dbReference type="InterPro" id="IPR011006">
    <property type="entry name" value="CheY-like_superfamily"/>
</dbReference>
<evidence type="ECO:0000256" key="6">
    <source>
        <dbReference type="ARBA" id="ARBA00022679"/>
    </source>
</evidence>
<dbReference type="Gene3D" id="3.30.450.20">
    <property type="entry name" value="PAS domain"/>
    <property type="match status" value="1"/>
</dbReference>
<dbReference type="SMART" id="SM00388">
    <property type="entry name" value="HisKA"/>
    <property type="match status" value="1"/>
</dbReference>
<comment type="catalytic activity">
    <reaction evidence="1">
        <text>ATP + protein L-histidine = ADP + protein N-phospho-L-histidine.</text>
        <dbReference type="EC" id="2.7.13.3"/>
    </reaction>
</comment>
<reference evidence="18" key="1">
    <citation type="submission" date="2019-10" db="EMBL/GenBank/DDBJ databases">
        <title>Draft genome sequece of Microseira wollei NIES-4236.</title>
        <authorList>
            <person name="Yamaguchi H."/>
            <person name="Suzuki S."/>
            <person name="Kawachi M."/>
        </authorList>
    </citation>
    <scope>NUCLEOTIDE SEQUENCE</scope>
    <source>
        <strain evidence="18">NIES-4236</strain>
    </source>
</reference>
<dbReference type="SUPFAM" id="SSF52172">
    <property type="entry name" value="CheY-like"/>
    <property type="match status" value="1"/>
</dbReference>
<dbReference type="PANTHER" id="PTHR45339:SF1">
    <property type="entry name" value="HYBRID SIGNAL TRANSDUCTION HISTIDINE KINASE J"/>
    <property type="match status" value="1"/>
</dbReference>
<dbReference type="Gene3D" id="3.30.565.10">
    <property type="entry name" value="Histidine kinase-like ATPase, C-terminal domain"/>
    <property type="match status" value="1"/>
</dbReference>
<dbReference type="SUPFAM" id="SSF47384">
    <property type="entry name" value="Homodimeric domain of signal transducing histidine kinase"/>
    <property type="match status" value="1"/>
</dbReference>
<dbReference type="SMART" id="SM00387">
    <property type="entry name" value="HATPase_c"/>
    <property type="match status" value="1"/>
</dbReference>
<keyword evidence="5 14" id="KW-0597">Phosphoprotein</keyword>
<evidence type="ECO:0000256" key="9">
    <source>
        <dbReference type="ARBA" id="ARBA00022840"/>
    </source>
</evidence>
<evidence type="ECO:0000256" key="5">
    <source>
        <dbReference type="ARBA" id="ARBA00022553"/>
    </source>
</evidence>
<dbReference type="Gene3D" id="1.10.287.130">
    <property type="match status" value="1"/>
</dbReference>
<evidence type="ECO:0000256" key="12">
    <source>
        <dbReference type="ARBA" id="ARBA00023306"/>
    </source>
</evidence>
<dbReference type="InterPro" id="IPR004358">
    <property type="entry name" value="Sig_transdc_His_kin-like_C"/>
</dbReference>
<keyword evidence="12" id="KW-0131">Cell cycle</keyword>
<keyword evidence="6" id="KW-0808">Transferase</keyword>
<gene>
    <name evidence="18" type="ORF">MiSe_40850</name>
</gene>
<dbReference type="CDD" id="cd17546">
    <property type="entry name" value="REC_hyHK_CKI1_RcsC-like"/>
    <property type="match status" value="1"/>
</dbReference>
<evidence type="ECO:0000256" key="4">
    <source>
        <dbReference type="ARBA" id="ARBA00012438"/>
    </source>
</evidence>
<evidence type="ECO:0000256" key="14">
    <source>
        <dbReference type="PROSITE-ProRule" id="PRU00169"/>
    </source>
</evidence>
<dbReference type="GO" id="GO:0000155">
    <property type="term" value="F:phosphorelay sensor kinase activity"/>
    <property type="evidence" value="ECO:0007669"/>
    <property type="project" value="InterPro"/>
</dbReference>
<comment type="similarity">
    <text evidence="3">In the N-terminal section; belongs to the phytochrome family.</text>
</comment>
<comment type="subcellular location">
    <subcellularLocation>
        <location evidence="2">Membrane</location>
    </subcellularLocation>
</comment>
<dbReference type="CDD" id="cd16922">
    <property type="entry name" value="HATPase_EvgS-ArcB-TorS-like"/>
    <property type="match status" value="1"/>
</dbReference>
<dbReference type="InterPro" id="IPR036097">
    <property type="entry name" value="HisK_dim/P_sf"/>
</dbReference>
<dbReference type="InterPro" id="IPR036890">
    <property type="entry name" value="HATPase_C_sf"/>
</dbReference>
<dbReference type="EMBL" id="BLAY01000063">
    <property type="protein sequence ID" value="GET39321.1"/>
    <property type="molecule type" value="Genomic_DNA"/>
</dbReference>
<dbReference type="PROSITE" id="PS50110">
    <property type="entry name" value="RESPONSE_REGULATORY"/>
    <property type="match status" value="1"/>
</dbReference>
<keyword evidence="11" id="KW-0472">Membrane</keyword>
<feature type="modified residue" description="4-aspartylphosphate" evidence="14">
    <location>
        <position position="354"/>
    </location>
</feature>
<accession>A0AAV3XD20</accession>
<dbReference type="InterPro" id="IPR000700">
    <property type="entry name" value="PAS-assoc_C"/>
</dbReference>
<dbReference type="Gene3D" id="3.40.50.2300">
    <property type="match status" value="1"/>
</dbReference>
<dbReference type="Pfam" id="PF02518">
    <property type="entry name" value="HATPase_c"/>
    <property type="match status" value="1"/>
</dbReference>
<evidence type="ECO:0000256" key="11">
    <source>
        <dbReference type="ARBA" id="ARBA00023136"/>
    </source>
</evidence>
<keyword evidence="7" id="KW-0547">Nucleotide-binding</keyword>
<evidence type="ECO:0000256" key="7">
    <source>
        <dbReference type="ARBA" id="ARBA00022741"/>
    </source>
</evidence>
<keyword evidence="19" id="KW-1185">Reference proteome</keyword>
<dbReference type="RefSeq" id="WP_226584583.1">
    <property type="nucleotide sequence ID" value="NZ_BLAY01000063.1"/>
</dbReference>
<dbReference type="InterPro" id="IPR001789">
    <property type="entry name" value="Sig_transdc_resp-reg_receiver"/>
</dbReference>
<dbReference type="SMART" id="SM00448">
    <property type="entry name" value="REC"/>
    <property type="match status" value="1"/>
</dbReference>
<proteinExistence type="inferred from homology"/>
<keyword evidence="9" id="KW-0067">ATP-binding</keyword>
<sequence length="597" mass="66296">MRWTQWINRAIFDDAGCIVEYQAVGRDITDLKKAESELRQAKEAAAAANHAKSRFLANMSHELRTPLNAILGFAQLLKHDSNLNPQQKENIRIISRSGEHLLGLINDVLDLSKIAAACIVLNETDFDLVEMLAELKEMFQVKAKAKSLQLEFNLAPQVPQFIRSDRLKLRQVLINPIDKGIKFTNEGKVSLTVTRIDKPENDLNLLFSVRDTGVGIGENEMQHLFIPFGQTKAGIATAKGTGLGLTISRKYIQLLGGDIAVKSQLGQGATFQFEIKVIPVNPTAIGNRQISRRVIALAPNQPRYRILVVDDSVRNRQLLVQLLAPVGFEVLEATNGEAAIKMWETFQPHLIWMDMKMPAIDGYQATQRIKATAKGFATTIIAITASAFESEKLAMLSAGCDDIICKPVSEKVIFEKLAEYLGASFIEEANTTIASGESNYNLNLASMQALPKSWLTELEQASLTQDRVALEQLILRIQPQETALAEALKKKIEKLEYPKILKAIENAKGGKKTQPNLSRYPANEWQSTLKLPEGWAGEMKQAISLADLNLIEDIIKQIQAENPAFAQIIQGHLDEFDYKNILAIIADISPQEPLAEK</sequence>
<comment type="caution">
    <text evidence="18">The sequence shown here is derived from an EMBL/GenBank/DDBJ whole genome shotgun (WGS) entry which is preliminary data.</text>
</comment>
<organism evidence="18 19">
    <name type="scientific">Microseira wollei NIES-4236</name>
    <dbReference type="NCBI Taxonomy" id="2530354"/>
    <lineage>
        <taxon>Bacteria</taxon>
        <taxon>Bacillati</taxon>
        <taxon>Cyanobacteriota</taxon>
        <taxon>Cyanophyceae</taxon>
        <taxon>Oscillatoriophycideae</taxon>
        <taxon>Aerosakkonematales</taxon>
        <taxon>Aerosakkonemataceae</taxon>
        <taxon>Microseira</taxon>
    </lineage>
</organism>
<protein>
    <recommendedName>
        <fullName evidence="13">Circadian input-output histidine kinase CikA</fullName>
        <ecNumber evidence="4">2.7.13.3</ecNumber>
    </recommendedName>
</protein>
<dbReference type="SUPFAM" id="SSF55874">
    <property type="entry name" value="ATPase domain of HSP90 chaperone/DNA topoisomerase II/histidine kinase"/>
    <property type="match status" value="1"/>
</dbReference>
<name>A0AAV3XD20_9CYAN</name>
<dbReference type="GO" id="GO:0016020">
    <property type="term" value="C:membrane"/>
    <property type="evidence" value="ECO:0007669"/>
    <property type="project" value="UniProtKB-SubCell"/>
</dbReference>
<dbReference type="FunFam" id="3.30.565.10:FF:000010">
    <property type="entry name" value="Sensor histidine kinase RcsC"/>
    <property type="match status" value="1"/>
</dbReference>
<dbReference type="PRINTS" id="PR00344">
    <property type="entry name" value="BCTRLSENSOR"/>
</dbReference>
<evidence type="ECO:0000256" key="13">
    <source>
        <dbReference type="ARBA" id="ARBA00074306"/>
    </source>
</evidence>
<dbReference type="FunFam" id="1.10.287.130:FF:000038">
    <property type="entry name" value="Sensory transduction histidine kinase"/>
    <property type="match status" value="1"/>
</dbReference>
<dbReference type="InterPro" id="IPR003594">
    <property type="entry name" value="HATPase_dom"/>
</dbReference>
<dbReference type="GO" id="GO:0005524">
    <property type="term" value="F:ATP binding"/>
    <property type="evidence" value="ECO:0007669"/>
    <property type="project" value="UniProtKB-KW"/>
</dbReference>
<evidence type="ECO:0000259" key="17">
    <source>
        <dbReference type="PROSITE" id="PS50113"/>
    </source>
</evidence>
<keyword evidence="8" id="KW-0418">Kinase</keyword>
<evidence type="ECO:0000313" key="18">
    <source>
        <dbReference type="EMBL" id="GET39321.1"/>
    </source>
</evidence>
<evidence type="ECO:0000256" key="2">
    <source>
        <dbReference type="ARBA" id="ARBA00004370"/>
    </source>
</evidence>
<dbReference type="PANTHER" id="PTHR45339">
    <property type="entry name" value="HYBRID SIGNAL TRANSDUCTION HISTIDINE KINASE J"/>
    <property type="match status" value="1"/>
</dbReference>
<dbReference type="InterPro" id="IPR003661">
    <property type="entry name" value="HisK_dim/P_dom"/>
</dbReference>
<evidence type="ECO:0000256" key="3">
    <source>
        <dbReference type="ARBA" id="ARBA00006402"/>
    </source>
</evidence>
<evidence type="ECO:0000313" key="19">
    <source>
        <dbReference type="Proteomes" id="UP001050975"/>
    </source>
</evidence>
<keyword evidence="10" id="KW-0902">Two-component regulatory system</keyword>
<dbReference type="InterPro" id="IPR005467">
    <property type="entry name" value="His_kinase_dom"/>
</dbReference>
<dbReference type="Proteomes" id="UP001050975">
    <property type="component" value="Unassembled WGS sequence"/>
</dbReference>
<dbReference type="Pfam" id="PF00072">
    <property type="entry name" value="Response_reg"/>
    <property type="match status" value="1"/>
</dbReference>
<dbReference type="Pfam" id="PF00512">
    <property type="entry name" value="HisKA"/>
    <property type="match status" value="1"/>
</dbReference>
<dbReference type="PROSITE" id="PS50113">
    <property type="entry name" value="PAC"/>
    <property type="match status" value="1"/>
</dbReference>
<evidence type="ECO:0000259" key="15">
    <source>
        <dbReference type="PROSITE" id="PS50109"/>
    </source>
</evidence>
<feature type="domain" description="Response regulatory" evidence="16">
    <location>
        <begin position="305"/>
        <end position="421"/>
    </location>
</feature>
<dbReference type="CDD" id="cd00082">
    <property type="entry name" value="HisKA"/>
    <property type="match status" value="1"/>
</dbReference>